<feature type="domain" description="ABC transporter substrate-binding protein PnrA-like" evidence="9">
    <location>
        <begin position="62"/>
        <end position="354"/>
    </location>
</feature>
<name>A0A9D1KWM1_9FIRM</name>
<feature type="signal peptide" evidence="8">
    <location>
        <begin position="1"/>
        <end position="23"/>
    </location>
</feature>
<protein>
    <submittedName>
        <fullName evidence="10">BMP family protein</fullName>
    </submittedName>
</protein>
<keyword evidence="4 8" id="KW-0732">Signal</keyword>
<feature type="chain" id="PRO_5039380960" evidence="8">
    <location>
        <begin position="24"/>
        <end position="357"/>
    </location>
</feature>
<comment type="similarity">
    <text evidence="2">Belongs to the BMP lipoprotein family.</text>
</comment>
<dbReference type="PANTHER" id="PTHR34296">
    <property type="entry name" value="TRANSCRIPTIONAL ACTIVATOR PROTEIN MED"/>
    <property type="match status" value="1"/>
</dbReference>
<keyword evidence="5" id="KW-0472">Membrane</keyword>
<dbReference type="SUPFAM" id="SSF53822">
    <property type="entry name" value="Periplasmic binding protein-like I"/>
    <property type="match status" value="1"/>
</dbReference>
<gene>
    <name evidence="10" type="ORF">IAB63_09100</name>
</gene>
<keyword evidence="3" id="KW-1003">Cell membrane</keyword>
<dbReference type="InterPro" id="IPR050957">
    <property type="entry name" value="BMP_lipoprotein"/>
</dbReference>
<reference evidence="10" key="1">
    <citation type="submission" date="2020-10" db="EMBL/GenBank/DDBJ databases">
        <authorList>
            <person name="Gilroy R."/>
        </authorList>
    </citation>
    <scope>NUCLEOTIDE SEQUENCE</scope>
    <source>
        <strain evidence="10">CHK187-14744</strain>
    </source>
</reference>
<evidence type="ECO:0000256" key="1">
    <source>
        <dbReference type="ARBA" id="ARBA00004193"/>
    </source>
</evidence>
<evidence type="ECO:0000256" key="7">
    <source>
        <dbReference type="SAM" id="MobiDB-lite"/>
    </source>
</evidence>
<accession>A0A9D1KWM1</accession>
<dbReference type="PANTHER" id="PTHR34296:SF2">
    <property type="entry name" value="ABC TRANSPORTER GUANOSINE-BINDING PROTEIN NUPN"/>
    <property type="match status" value="1"/>
</dbReference>
<evidence type="ECO:0000256" key="6">
    <source>
        <dbReference type="ARBA" id="ARBA00023288"/>
    </source>
</evidence>
<evidence type="ECO:0000256" key="2">
    <source>
        <dbReference type="ARBA" id="ARBA00008610"/>
    </source>
</evidence>
<evidence type="ECO:0000256" key="8">
    <source>
        <dbReference type="SAM" id="SignalP"/>
    </source>
</evidence>
<dbReference type="CDD" id="cd06304">
    <property type="entry name" value="PBP1_BmpA_Med_PnrA-like"/>
    <property type="match status" value="1"/>
</dbReference>
<sequence length="357" mass="37194">MKKGIRKFLAVSLAAMMALALTACSGSGETTAQTTAETTGAAESGETAADSGSEAKSAEGLKVGLILSGPISDMSWNYTAYQGLMKIEEQGAEVFYQENVQTADAPDQFRTYSTAGVDLVFVSSDSYQDITLEAAPDYPDMQFIIINGSVNEGNVCSVQVSDEEQGFMMGVIAATASQSGSVGFVGGQEITPIINGSKGFEQGAKYVNDSIQVTTTMTGSMTDTAAAKEQSIALADAGCDVVVPMADNASLGVLEGAEDQGIHSVGTGEGQESSGPNSMLIAVNKDTAVAYLAAFEQYLNNELPTDSTVPKYGAAEGVVSLGDWQACADEVLTDEQKQSVEDIYQQLVNGEIEISLD</sequence>
<evidence type="ECO:0000256" key="3">
    <source>
        <dbReference type="ARBA" id="ARBA00022475"/>
    </source>
</evidence>
<evidence type="ECO:0000313" key="10">
    <source>
        <dbReference type="EMBL" id="HIU03396.1"/>
    </source>
</evidence>
<dbReference type="InterPro" id="IPR003760">
    <property type="entry name" value="PnrA-like"/>
</dbReference>
<dbReference type="EMBL" id="DVLT01000055">
    <property type="protein sequence ID" value="HIU03396.1"/>
    <property type="molecule type" value="Genomic_DNA"/>
</dbReference>
<evidence type="ECO:0000259" key="9">
    <source>
        <dbReference type="Pfam" id="PF02608"/>
    </source>
</evidence>
<comment type="caution">
    <text evidence="10">The sequence shown here is derived from an EMBL/GenBank/DDBJ whole genome shotgun (WGS) entry which is preliminary data.</text>
</comment>
<evidence type="ECO:0000256" key="4">
    <source>
        <dbReference type="ARBA" id="ARBA00022729"/>
    </source>
</evidence>
<comment type="subcellular location">
    <subcellularLocation>
        <location evidence="1">Cell membrane</location>
        <topology evidence="1">Lipid-anchor</topology>
    </subcellularLocation>
</comment>
<reference evidence="10" key="2">
    <citation type="journal article" date="2021" name="PeerJ">
        <title>Extensive microbial diversity within the chicken gut microbiome revealed by metagenomics and culture.</title>
        <authorList>
            <person name="Gilroy R."/>
            <person name="Ravi A."/>
            <person name="Getino M."/>
            <person name="Pursley I."/>
            <person name="Horton D.L."/>
            <person name="Alikhan N.F."/>
            <person name="Baker D."/>
            <person name="Gharbi K."/>
            <person name="Hall N."/>
            <person name="Watson M."/>
            <person name="Adriaenssens E.M."/>
            <person name="Foster-Nyarko E."/>
            <person name="Jarju S."/>
            <person name="Secka A."/>
            <person name="Antonio M."/>
            <person name="Oren A."/>
            <person name="Chaudhuri R.R."/>
            <person name="La Ragione R."/>
            <person name="Hildebrand F."/>
            <person name="Pallen M.J."/>
        </authorList>
    </citation>
    <scope>NUCLEOTIDE SEQUENCE</scope>
    <source>
        <strain evidence="10">CHK187-14744</strain>
    </source>
</reference>
<evidence type="ECO:0000256" key="5">
    <source>
        <dbReference type="ARBA" id="ARBA00023136"/>
    </source>
</evidence>
<dbReference type="Pfam" id="PF02608">
    <property type="entry name" value="Bmp"/>
    <property type="match status" value="1"/>
</dbReference>
<dbReference type="Gene3D" id="3.40.50.2300">
    <property type="match status" value="2"/>
</dbReference>
<organism evidence="10 11">
    <name type="scientific">Candidatus Onthocola gallistercoris</name>
    <dbReference type="NCBI Taxonomy" id="2840876"/>
    <lineage>
        <taxon>Bacteria</taxon>
        <taxon>Bacillati</taxon>
        <taxon>Bacillota</taxon>
        <taxon>Bacilli</taxon>
        <taxon>Candidatus Onthocola</taxon>
    </lineage>
</organism>
<keyword evidence="6" id="KW-0449">Lipoprotein</keyword>
<dbReference type="GO" id="GO:0005886">
    <property type="term" value="C:plasma membrane"/>
    <property type="evidence" value="ECO:0007669"/>
    <property type="project" value="UniProtKB-SubCell"/>
</dbReference>
<proteinExistence type="inferred from homology"/>
<dbReference type="InterPro" id="IPR028082">
    <property type="entry name" value="Peripla_BP_I"/>
</dbReference>
<dbReference type="AlphaFoldDB" id="A0A9D1KWM1"/>
<feature type="region of interest" description="Disordered" evidence="7">
    <location>
        <begin position="32"/>
        <end position="55"/>
    </location>
</feature>
<dbReference type="Proteomes" id="UP000824164">
    <property type="component" value="Unassembled WGS sequence"/>
</dbReference>
<evidence type="ECO:0000313" key="11">
    <source>
        <dbReference type="Proteomes" id="UP000824164"/>
    </source>
</evidence>
<dbReference type="PROSITE" id="PS51257">
    <property type="entry name" value="PROKAR_LIPOPROTEIN"/>
    <property type="match status" value="1"/>
</dbReference>